<feature type="transmembrane region" description="Helical" evidence="1">
    <location>
        <begin position="9"/>
        <end position="28"/>
    </location>
</feature>
<keyword evidence="1" id="KW-0472">Membrane</keyword>
<accession>A0A7T3RD64</accession>
<evidence type="ECO:0000256" key="1">
    <source>
        <dbReference type="SAM" id="Phobius"/>
    </source>
</evidence>
<keyword evidence="1" id="KW-0812">Transmembrane</keyword>
<dbReference type="KEGG" id="tper:IWA51_11905"/>
<keyword evidence="1" id="KW-1133">Transmembrane helix</keyword>
<evidence type="ECO:0000313" key="3">
    <source>
        <dbReference type="Proteomes" id="UP000595224"/>
    </source>
</evidence>
<dbReference type="RefSeq" id="WP_198442556.1">
    <property type="nucleotide sequence ID" value="NZ_CBCSHE010000005.1"/>
</dbReference>
<organism evidence="2 3">
    <name type="scientific">Treponema peruense</name>
    <dbReference type="NCBI Taxonomy" id="2787628"/>
    <lineage>
        <taxon>Bacteria</taxon>
        <taxon>Pseudomonadati</taxon>
        <taxon>Spirochaetota</taxon>
        <taxon>Spirochaetia</taxon>
        <taxon>Spirochaetales</taxon>
        <taxon>Treponemataceae</taxon>
        <taxon>Treponema</taxon>
    </lineage>
</organism>
<dbReference type="EMBL" id="CP064936">
    <property type="protein sequence ID" value="QQA00938.1"/>
    <property type="molecule type" value="Genomic_DNA"/>
</dbReference>
<sequence>MRKHPVRKFLGLTVLYAAIIVGIFVLQFKSESIISKAIGPLHISIAQTESDTNVTELKNQFKVTFKGISFSADDENPVVAKTDENSAGEKLVLKSFDETSLSASFTFNDGTVLTFHTSKADSDGELSVSARISDKFSSIEVPYKLSGNLTSEKLSKSHALLTAKKGFFMLTAHDILDNTVQFTKKDSVAMFVTYDPSKRFSYSTVVGLEGTSRASFDAEARRARDKFLSETEAILKTSAADSLSESAVTAYVAEMASRDRYNEAIDSVPESLRRENHRTYVSAPFFNTLAVMNRSLVVQTEQYSSMTASAVTSKNLDIFNIDGISDFIIREKKKSRITNLLSFPAQMADFKPTVVQAAGILNVYADLYKNDASVASLLEPVLAKCLDSIAQACSLENDAVKINNNGAALSVRQTIEVGNALAKYGDVSSKNEYAQTGYLIMNKALAAGLNVETAASVYHILAESNFYYPHTQILGYYGNTAVWAWTCARNISYRIDAENIVNIDIDFPQGLTNHIIFNGVPTFHGKIEIQGQMFRTDPRFETYNSSGYVYQTSTQSLLLKSRHKSSKETVRLFCDPTDSFSN</sequence>
<dbReference type="Proteomes" id="UP000595224">
    <property type="component" value="Chromosome"/>
</dbReference>
<gene>
    <name evidence="2" type="ORF">IWA51_11905</name>
</gene>
<reference evidence="2 3" key="1">
    <citation type="submission" date="2020-11" db="EMBL/GenBank/DDBJ databases">
        <title>Treponema Peruensis nv. sp., first commensal Treponema isolated from human feces.</title>
        <authorList>
            <person name="Belkhou C."/>
            <person name="Raes J."/>
        </authorList>
    </citation>
    <scope>NUCLEOTIDE SEQUENCE [LARGE SCALE GENOMIC DNA]</scope>
    <source>
        <strain evidence="2 3">RCC2812</strain>
    </source>
</reference>
<keyword evidence="3" id="KW-1185">Reference proteome</keyword>
<name>A0A7T3RD64_9SPIR</name>
<proteinExistence type="predicted"/>
<protein>
    <submittedName>
        <fullName evidence="2">Uncharacterized protein</fullName>
    </submittedName>
</protein>
<dbReference type="AlphaFoldDB" id="A0A7T3RD64"/>
<evidence type="ECO:0000313" key="2">
    <source>
        <dbReference type="EMBL" id="QQA00938.1"/>
    </source>
</evidence>